<dbReference type="Proteomes" id="UP001060085">
    <property type="component" value="Linkage Group LG07"/>
</dbReference>
<comment type="caution">
    <text evidence="1">The sequence shown here is derived from an EMBL/GenBank/DDBJ whole genome shotgun (WGS) entry which is preliminary data.</text>
</comment>
<protein>
    <submittedName>
        <fullName evidence="1">Uncharacterized protein</fullName>
    </submittedName>
</protein>
<sequence length="1291" mass="141330">MDVELLTEEGISEDGNLRLDDNNEDYTSFEGERCGICMDIVIDRGVLDCCQHWFCFTCIDNWATITNLCPLCQNEFQLITCVPVFDTIGSNKTDEDTYSGDDDWSIEGEDNTLSFPSYYIDENAVMCLDGDGCKIRSGLSAVETDANLDTSIACDSCDIWYHAFCVGFDTEGSCENSWLCPRCMVEQVLKNSDGVPGSRPNSQHPAGTANGDYSVEASFSGKLSVSVADAGETAVVVSFVKESLGSGKLGAQISNLDATEGTMFDAFSSSSTAAAPKSGVLSSERIKEELELSLSQNTYSSLLQQSELSDRLRVVSSTKSSATPSNDKMLESGLDLRLGLSVSSLSDVDMINKVAGDQMPGYVEQKSSQNLLSDETMLVQEEILSVSSMISDKKGIVAGIAAAKRKREDTSADDGTKIDGKVSSKKVKARDSSHLRHLKGLGVDSVPEDSSTLSVVTNAPDKGSKPATEKKIGTRNIMDIVRETDRRRLKELDHTNSDTMTPKEREKAAGLRVKKIMKRTGDDADSSMIVQKLRKEIREAVRNRSSKEIGESLFDPKLLAAFRAVVAGPMNQPKKPPVDVKAKKALLQKGKVRENLTKKIYGIGGRRRRAWTRDCEIEFWKHRCSKISKPEKIQTLNSVLDLLRNDTDKTTGKHEREGDTTGSILSRVYLADTSVFPRKEDIKPVSALKDAVIPKQSKEHGIPEKSEKTPPRNEVSTKIVTHPLPASKLTTKNVSGVKGETVSSKLNQHKCNEGSSISKASGAKSSSKQETVGTSDGIKNDKRKWALELLARKTAAAEKNALHESEEDNTMLKGNYPLLAQLPKDMRPGLEPIRHSKIPAAVRQAQLYRLAEHFLRKANLPAMHRTAETELAIADASNIEKEIADKSNSKLVYVNLCSQELLRRSDNASASRATETNISSTSVDHADVADVTNTGSSDIEANEALKAAGLLSDSPPGSPQPLPGEIKEDAGFLNEREEDDVPDNIFEMDSQPVLDIYGDFEYNLEDDDFIGASALKTSKLQPEESKMKVVFSTVKVDKSDTTTEEIPDKSDTTTEKIPNYEDSASIAALKVSSELHECGGTGTESSIADGRTNDTLPQNSVVDEECEELSLAECEELYGPDKEPLFKKYPKTASVKPYERTASEENGAGNGNKKSSETVEPSDPQTEGRTENIKVTESDQHPSLSDSSQSQKPEDAHKKEKNSSTKSNKQSHGCNSVSKKVEAYIKEHLRPLCKSGVITVEQYRWAVGKTTEKVMKYHSKDKNANFLIKEGEKVKRLAEQYVETAPQTPKG</sequence>
<evidence type="ECO:0000313" key="1">
    <source>
        <dbReference type="EMBL" id="KAI5655321.1"/>
    </source>
</evidence>
<reference evidence="2" key="1">
    <citation type="journal article" date="2023" name="Nat. Plants">
        <title>Single-cell RNA sequencing provides a high-resolution roadmap for understanding the multicellular compartmentation of specialized metabolism.</title>
        <authorList>
            <person name="Sun S."/>
            <person name="Shen X."/>
            <person name="Li Y."/>
            <person name="Li Y."/>
            <person name="Wang S."/>
            <person name="Li R."/>
            <person name="Zhang H."/>
            <person name="Shen G."/>
            <person name="Guo B."/>
            <person name="Wei J."/>
            <person name="Xu J."/>
            <person name="St-Pierre B."/>
            <person name="Chen S."/>
            <person name="Sun C."/>
        </authorList>
    </citation>
    <scope>NUCLEOTIDE SEQUENCE [LARGE SCALE GENOMIC DNA]</scope>
</reference>
<dbReference type="EMBL" id="CM044707">
    <property type="protein sequence ID" value="KAI5655321.1"/>
    <property type="molecule type" value="Genomic_DNA"/>
</dbReference>
<accession>A0ACC0A711</accession>
<evidence type="ECO:0000313" key="2">
    <source>
        <dbReference type="Proteomes" id="UP001060085"/>
    </source>
</evidence>
<gene>
    <name evidence="1" type="ORF">M9H77_32508</name>
</gene>
<organism evidence="1 2">
    <name type="scientific">Catharanthus roseus</name>
    <name type="common">Madagascar periwinkle</name>
    <name type="synonym">Vinca rosea</name>
    <dbReference type="NCBI Taxonomy" id="4058"/>
    <lineage>
        <taxon>Eukaryota</taxon>
        <taxon>Viridiplantae</taxon>
        <taxon>Streptophyta</taxon>
        <taxon>Embryophyta</taxon>
        <taxon>Tracheophyta</taxon>
        <taxon>Spermatophyta</taxon>
        <taxon>Magnoliopsida</taxon>
        <taxon>eudicotyledons</taxon>
        <taxon>Gunneridae</taxon>
        <taxon>Pentapetalae</taxon>
        <taxon>asterids</taxon>
        <taxon>lamiids</taxon>
        <taxon>Gentianales</taxon>
        <taxon>Apocynaceae</taxon>
        <taxon>Rauvolfioideae</taxon>
        <taxon>Vinceae</taxon>
        <taxon>Catharanthinae</taxon>
        <taxon>Catharanthus</taxon>
    </lineage>
</organism>
<name>A0ACC0A711_CATRO</name>
<keyword evidence="2" id="KW-1185">Reference proteome</keyword>
<proteinExistence type="predicted"/>